<dbReference type="Gene3D" id="1.10.132.130">
    <property type="match status" value="1"/>
</dbReference>
<keyword evidence="2" id="KW-0812">Transmembrane</keyword>
<evidence type="ECO:0000256" key="2">
    <source>
        <dbReference type="SAM" id="Phobius"/>
    </source>
</evidence>
<protein>
    <submittedName>
        <fullName evidence="3">Titin</fullName>
    </submittedName>
</protein>
<keyword evidence="2" id="KW-0472">Membrane</keyword>
<proteinExistence type="predicted"/>
<feature type="compositionally biased region" description="Low complexity" evidence="1">
    <location>
        <begin position="298"/>
        <end position="307"/>
    </location>
</feature>
<organism evidence="3 4">
    <name type="scientific">Labeo rohita</name>
    <name type="common">Indian major carp</name>
    <name type="synonym">Cyprinus rohita</name>
    <dbReference type="NCBI Taxonomy" id="84645"/>
    <lineage>
        <taxon>Eukaryota</taxon>
        <taxon>Metazoa</taxon>
        <taxon>Chordata</taxon>
        <taxon>Craniata</taxon>
        <taxon>Vertebrata</taxon>
        <taxon>Euteleostomi</taxon>
        <taxon>Actinopterygii</taxon>
        <taxon>Neopterygii</taxon>
        <taxon>Teleostei</taxon>
        <taxon>Ostariophysi</taxon>
        <taxon>Cypriniformes</taxon>
        <taxon>Cyprinidae</taxon>
        <taxon>Labeoninae</taxon>
        <taxon>Labeonini</taxon>
        <taxon>Labeo</taxon>
    </lineage>
</organism>
<dbReference type="EMBL" id="JACTAM010002215">
    <property type="protein sequence ID" value="KAI2645511.1"/>
    <property type="molecule type" value="Genomic_DNA"/>
</dbReference>
<feature type="region of interest" description="Disordered" evidence="1">
    <location>
        <begin position="250"/>
        <end position="285"/>
    </location>
</feature>
<evidence type="ECO:0000313" key="3">
    <source>
        <dbReference type="EMBL" id="KAI2645511.1"/>
    </source>
</evidence>
<keyword evidence="2" id="KW-1133">Transmembrane helix</keyword>
<evidence type="ECO:0000256" key="1">
    <source>
        <dbReference type="SAM" id="MobiDB-lite"/>
    </source>
</evidence>
<feature type="compositionally biased region" description="Low complexity" evidence="1">
    <location>
        <begin position="322"/>
        <end position="334"/>
    </location>
</feature>
<dbReference type="CDD" id="cd21115">
    <property type="entry name" value="legumain_C"/>
    <property type="match status" value="1"/>
</dbReference>
<feature type="compositionally biased region" description="Pro residues" evidence="1">
    <location>
        <begin position="256"/>
        <end position="265"/>
    </location>
</feature>
<feature type="region of interest" description="Disordered" evidence="1">
    <location>
        <begin position="298"/>
        <end position="355"/>
    </location>
</feature>
<dbReference type="Proteomes" id="UP000830375">
    <property type="component" value="Unassembled WGS sequence"/>
</dbReference>
<feature type="compositionally biased region" description="Low complexity" evidence="1">
    <location>
        <begin position="266"/>
        <end position="277"/>
    </location>
</feature>
<feature type="transmembrane region" description="Helical" evidence="2">
    <location>
        <begin position="406"/>
        <end position="428"/>
    </location>
</feature>
<sequence length="477" mass="51073">MADSLFTAHSEWVCAKMPVSINHHVGGTKAKIEEIVKVITQDFPQFEDDLGGDYSQMDLHAFKTVAEHFRTTCFDWHEKEFQIALSYMHVFARLCARGFKAERIIEAITEKTSKNDCFNAAWHGGNQPVALLRCYGGPGCFDSGLKLIQSVREPATATATVDCDMEQENAMESPAHCTTAGGDLEHNSGDLIDFFTEISTCYDIPACLEFPPTFPLLPMSMSPLCSPSAHHLCSGLAAGLPASISVMAPASESRTPPWPSDPAAPPRLSAPSSSSSPAGPPASPGSLVFPAPPWSVVVPPSPQDSAPPAAPRHSVPLAPKDSSLPLAQPPSSVAPAPPWSSGSPPPPWSPEPRAPPWPFGSSVSPRIFGSPSPPRVPPPAAPPLLVSPLKSSALPPPWLLPPSAPLWVIIMAAFWVLLGSFCSGSLLFPPWLLPPSSPPWTVLCFLELSFQPWSPEPPTYPPLSMLYAIRYAIRRGA</sequence>
<accession>A0ABQ8L5P0</accession>
<comment type="caution">
    <text evidence="3">The sequence shown here is derived from an EMBL/GenBank/DDBJ whole genome shotgun (WGS) entry which is preliminary data.</text>
</comment>
<dbReference type="InterPro" id="IPR048501">
    <property type="entry name" value="Legum_prodom"/>
</dbReference>
<name>A0ABQ8L5P0_LABRO</name>
<dbReference type="InterPro" id="IPR046427">
    <property type="entry name" value="Legumain_prodom_sf"/>
</dbReference>
<reference evidence="3 4" key="1">
    <citation type="submission" date="2022-01" db="EMBL/GenBank/DDBJ databases">
        <title>A high-quality chromosome-level genome assembly of rohu carp, Labeo rohita.</title>
        <authorList>
            <person name="Arick M.A. II"/>
            <person name="Hsu C.-Y."/>
            <person name="Magbanua Z."/>
            <person name="Pechanova O."/>
            <person name="Grover C."/>
            <person name="Miller E."/>
            <person name="Thrash A."/>
            <person name="Ezzel L."/>
            <person name="Alam S."/>
            <person name="Benzie J."/>
            <person name="Hamilton M."/>
            <person name="Karsi A."/>
            <person name="Lawrence M.L."/>
            <person name="Peterson D.G."/>
        </authorList>
    </citation>
    <scope>NUCLEOTIDE SEQUENCE [LARGE SCALE GENOMIC DNA]</scope>
    <source>
        <strain evidence="4">BAU-BD-2019</strain>
        <tissue evidence="3">Blood</tissue>
    </source>
</reference>
<evidence type="ECO:0000313" key="4">
    <source>
        <dbReference type="Proteomes" id="UP000830375"/>
    </source>
</evidence>
<feature type="compositionally biased region" description="Pro residues" evidence="1">
    <location>
        <begin position="335"/>
        <end position="355"/>
    </location>
</feature>
<gene>
    <name evidence="3" type="ORF">H4Q32_024196</name>
</gene>
<keyword evidence="4" id="KW-1185">Reference proteome</keyword>